<comment type="caution">
    <text evidence="1">The sequence shown here is derived from an EMBL/GenBank/DDBJ whole genome shotgun (WGS) entry which is preliminary data.</text>
</comment>
<dbReference type="Proteomes" id="UP000319210">
    <property type="component" value="Unassembled WGS sequence"/>
</dbReference>
<evidence type="ECO:0000313" key="2">
    <source>
        <dbReference type="Proteomes" id="UP000319210"/>
    </source>
</evidence>
<organism evidence="1 2">
    <name type="scientific">Streptomyces cacaoi</name>
    <dbReference type="NCBI Taxonomy" id="1898"/>
    <lineage>
        <taxon>Bacteria</taxon>
        <taxon>Bacillati</taxon>
        <taxon>Actinomycetota</taxon>
        <taxon>Actinomycetes</taxon>
        <taxon>Kitasatosporales</taxon>
        <taxon>Streptomycetaceae</taxon>
        <taxon>Streptomyces</taxon>
    </lineage>
</organism>
<dbReference type="EMBL" id="BJMM01000023">
    <property type="protein sequence ID" value="GEB51695.1"/>
    <property type="molecule type" value="Genomic_DNA"/>
</dbReference>
<reference evidence="1 2" key="1">
    <citation type="submission" date="2019-06" db="EMBL/GenBank/DDBJ databases">
        <title>Whole genome shotgun sequence of Streptomyces cacaoi subsp. cacaoi NBRC 12748.</title>
        <authorList>
            <person name="Hosoyama A."/>
            <person name="Uohara A."/>
            <person name="Ohji S."/>
            <person name="Ichikawa N."/>
        </authorList>
    </citation>
    <scope>NUCLEOTIDE SEQUENCE [LARGE SCALE GENOMIC DNA]</scope>
    <source>
        <strain evidence="1 2">NBRC 12748</strain>
    </source>
</reference>
<accession>A0A4Y3R1V0</accession>
<evidence type="ECO:0000313" key="1">
    <source>
        <dbReference type="EMBL" id="GEB51695.1"/>
    </source>
</evidence>
<proteinExistence type="predicted"/>
<dbReference type="AlphaFoldDB" id="A0A4Y3R1V0"/>
<gene>
    <name evidence="1" type="ORF">SCA03_42460</name>
</gene>
<name>A0A4Y3R1V0_STRCI</name>
<keyword evidence="2" id="KW-1185">Reference proteome</keyword>
<protein>
    <submittedName>
        <fullName evidence="1">Uncharacterized protein</fullName>
    </submittedName>
</protein>
<sequence length="100" mass="10826">MTSGSATAFPFASRRAVAGSAPVVFAYRAACVAECARRGRARRGVRCRARAPVTERHPWRGLPVLRRWVPARCGGLRQVAALPRRASFRGRRVTGATGPP</sequence>